<dbReference type="Proteomes" id="UP000252733">
    <property type="component" value="Unassembled WGS sequence"/>
</dbReference>
<proteinExistence type="predicted"/>
<sequence length="209" mass="24896">MDKNVFINCPFDEDYYSLLRPIIFTIVYFGYNPRISLENSDSSQPRLEKLLELITNSNYSIHDISRLQSKEADEFYRLNMPFELGLDYSSKHFNDKLKNKKFLILETKKYDYMKALSDINGLDIKSHKDDPEKAVDSVVAWFVETVGLRKVGSPLKIWYEFIEFNTSLYEEKLKKYGETHDFKFAEKFANDEIRKMPIPEYIDEIKERY</sequence>
<comment type="caution">
    <text evidence="1">The sequence shown here is derived from an EMBL/GenBank/DDBJ whole genome shotgun (WGS) entry which is preliminary data.</text>
</comment>
<accession>A0A368ULJ2</accession>
<organism evidence="1 2">
    <name type="scientific">Marinilabilia salmonicolor</name>
    <dbReference type="NCBI Taxonomy" id="989"/>
    <lineage>
        <taxon>Bacteria</taxon>
        <taxon>Pseudomonadati</taxon>
        <taxon>Bacteroidota</taxon>
        <taxon>Bacteroidia</taxon>
        <taxon>Marinilabiliales</taxon>
        <taxon>Marinilabiliaceae</taxon>
        <taxon>Marinilabilia</taxon>
    </lineage>
</organism>
<protein>
    <submittedName>
        <fullName evidence="1">Uncharacterized protein</fullName>
    </submittedName>
</protein>
<dbReference type="RefSeq" id="WP_147272001.1">
    <property type="nucleotide sequence ID" value="NZ_QPIZ01000026.1"/>
</dbReference>
<evidence type="ECO:0000313" key="2">
    <source>
        <dbReference type="Proteomes" id="UP000252733"/>
    </source>
</evidence>
<gene>
    <name evidence="1" type="ORF">DFO77_12615</name>
</gene>
<dbReference type="AlphaFoldDB" id="A0A368ULJ2"/>
<evidence type="ECO:0000313" key="1">
    <source>
        <dbReference type="EMBL" id="RCW29658.1"/>
    </source>
</evidence>
<keyword evidence="2" id="KW-1185">Reference proteome</keyword>
<dbReference type="EMBL" id="QPIZ01000026">
    <property type="protein sequence ID" value="RCW29658.1"/>
    <property type="molecule type" value="Genomic_DNA"/>
</dbReference>
<name>A0A368ULJ2_9BACT</name>
<reference evidence="1 2" key="1">
    <citation type="submission" date="2018-07" db="EMBL/GenBank/DDBJ databases">
        <title>Freshwater and sediment microbial communities from various areas in North America, analyzing microbe dynamics in response to fracking.</title>
        <authorList>
            <person name="Lamendella R."/>
        </authorList>
    </citation>
    <scope>NUCLEOTIDE SEQUENCE [LARGE SCALE GENOMIC DNA]</scope>
    <source>
        <strain evidence="1 2">160A</strain>
    </source>
</reference>